<sequence>MRPCLIPWREHGKMGNDYEYDRDAARNFNSLFSVCSAVYFYH</sequence>
<dbReference type="Proteomes" id="UP000214720">
    <property type="component" value="Unassembled WGS sequence"/>
</dbReference>
<evidence type="ECO:0000313" key="1">
    <source>
        <dbReference type="EMBL" id="OXC77920.1"/>
    </source>
</evidence>
<protein>
    <submittedName>
        <fullName evidence="1">Uncharacterized protein</fullName>
    </submittedName>
</protein>
<dbReference type="AlphaFoldDB" id="A0A226X4J5"/>
<comment type="caution">
    <text evidence="1">The sequence shown here is derived from an EMBL/GenBank/DDBJ whole genome shotgun (WGS) entry which is preliminary data.</text>
</comment>
<reference evidence="2" key="1">
    <citation type="submission" date="2017-01" db="EMBL/GenBank/DDBJ databases">
        <title>Genome Analysis of Deinococcus marmoris KOPRI26562.</title>
        <authorList>
            <person name="Kim J.H."/>
            <person name="Oh H.-M."/>
        </authorList>
    </citation>
    <scope>NUCLEOTIDE SEQUENCE [LARGE SCALE GENOMIC DNA]</scope>
    <source>
        <strain evidence="2">PAMC 26633</strain>
    </source>
</reference>
<proteinExistence type="predicted"/>
<organism evidence="1 2">
    <name type="scientific">Caballeronia sordidicola</name>
    <name type="common">Burkholderia sordidicola</name>
    <dbReference type="NCBI Taxonomy" id="196367"/>
    <lineage>
        <taxon>Bacteria</taxon>
        <taxon>Pseudomonadati</taxon>
        <taxon>Pseudomonadota</taxon>
        <taxon>Betaproteobacteria</taxon>
        <taxon>Burkholderiales</taxon>
        <taxon>Burkholderiaceae</taxon>
        <taxon>Caballeronia</taxon>
    </lineage>
</organism>
<name>A0A226X4J5_CABSO</name>
<dbReference type="EMBL" id="MTHB01000090">
    <property type="protein sequence ID" value="OXC77920.1"/>
    <property type="molecule type" value="Genomic_DNA"/>
</dbReference>
<accession>A0A226X4J5</accession>
<gene>
    <name evidence="1" type="ORF">BSU04_14635</name>
</gene>
<evidence type="ECO:0000313" key="2">
    <source>
        <dbReference type="Proteomes" id="UP000214720"/>
    </source>
</evidence>